<dbReference type="EMBL" id="CAJNOO010008122">
    <property type="protein sequence ID" value="CAF1478243.1"/>
    <property type="molecule type" value="Genomic_DNA"/>
</dbReference>
<gene>
    <name evidence="2" type="ORF">RFH988_LOCUS37869</name>
</gene>
<dbReference type="AlphaFoldDB" id="A0A815RKF0"/>
<dbReference type="Proteomes" id="UP000663882">
    <property type="component" value="Unassembled WGS sequence"/>
</dbReference>
<feature type="compositionally biased region" description="Polar residues" evidence="1">
    <location>
        <begin position="56"/>
        <end position="65"/>
    </location>
</feature>
<reference evidence="2" key="1">
    <citation type="submission" date="2021-02" db="EMBL/GenBank/DDBJ databases">
        <authorList>
            <person name="Nowell W R."/>
        </authorList>
    </citation>
    <scope>NUCLEOTIDE SEQUENCE</scope>
</reference>
<accession>A0A815RKF0</accession>
<proteinExistence type="predicted"/>
<protein>
    <submittedName>
        <fullName evidence="2">Uncharacterized protein</fullName>
    </submittedName>
</protein>
<evidence type="ECO:0000313" key="3">
    <source>
        <dbReference type="Proteomes" id="UP000663882"/>
    </source>
</evidence>
<organism evidence="2 3">
    <name type="scientific">Rotaria sordida</name>
    <dbReference type="NCBI Taxonomy" id="392033"/>
    <lineage>
        <taxon>Eukaryota</taxon>
        <taxon>Metazoa</taxon>
        <taxon>Spiralia</taxon>
        <taxon>Gnathifera</taxon>
        <taxon>Rotifera</taxon>
        <taxon>Eurotatoria</taxon>
        <taxon>Bdelloidea</taxon>
        <taxon>Philodinida</taxon>
        <taxon>Philodinidae</taxon>
        <taxon>Rotaria</taxon>
    </lineage>
</organism>
<evidence type="ECO:0000313" key="2">
    <source>
        <dbReference type="EMBL" id="CAF1478243.1"/>
    </source>
</evidence>
<comment type="caution">
    <text evidence="2">The sequence shown here is derived from an EMBL/GenBank/DDBJ whole genome shotgun (WGS) entry which is preliminary data.</text>
</comment>
<feature type="region of interest" description="Disordered" evidence="1">
    <location>
        <begin position="40"/>
        <end position="72"/>
    </location>
</feature>
<name>A0A815RKF0_9BILA</name>
<sequence length="72" mass="8367">MTIDETSDFLSMNDLLNNIHDTQHVSKYFELQEPIVKSLDQPKSSRVPSEIHHQTKAITMTTTKEQQPEKQK</sequence>
<feature type="non-terminal residue" evidence="2">
    <location>
        <position position="72"/>
    </location>
</feature>
<evidence type="ECO:0000256" key="1">
    <source>
        <dbReference type="SAM" id="MobiDB-lite"/>
    </source>
</evidence>